<dbReference type="Pfam" id="PF08722">
    <property type="entry name" value="Tn7_TnsA-like_N"/>
    <property type="match status" value="1"/>
</dbReference>
<evidence type="ECO:0000313" key="3">
    <source>
        <dbReference type="EMBL" id="AOJ77826.1"/>
    </source>
</evidence>
<dbReference type="InterPro" id="IPR001584">
    <property type="entry name" value="Integrase_cat-core"/>
</dbReference>
<feature type="region of interest" description="Disordered" evidence="1">
    <location>
        <begin position="861"/>
        <end position="901"/>
    </location>
</feature>
<dbReference type="GO" id="GO:0003676">
    <property type="term" value="F:nucleic acid binding"/>
    <property type="evidence" value="ECO:0007669"/>
    <property type="project" value="InterPro"/>
</dbReference>
<feature type="domain" description="Integrase catalytic" evidence="2">
    <location>
        <begin position="498"/>
        <end position="690"/>
    </location>
</feature>
<accession>A0A1B4LKZ9</accession>
<dbReference type="PROSITE" id="PS50994">
    <property type="entry name" value="INTEGRASE"/>
    <property type="match status" value="1"/>
</dbReference>
<dbReference type="EMBL" id="CP013422">
    <property type="protein sequence ID" value="AOJ77826.1"/>
    <property type="molecule type" value="Genomic_DNA"/>
</dbReference>
<dbReference type="InterPro" id="IPR036397">
    <property type="entry name" value="RNaseH_sf"/>
</dbReference>
<dbReference type="Pfam" id="PF09299">
    <property type="entry name" value="Mu-transpos_C"/>
    <property type="match status" value="1"/>
</dbReference>
<proteinExistence type="predicted"/>
<dbReference type="GO" id="GO:0015074">
    <property type="term" value="P:DNA integration"/>
    <property type="evidence" value="ECO:0007669"/>
    <property type="project" value="InterPro"/>
</dbReference>
<name>A0A1B4LKZ9_9BURK</name>
<organism evidence="3 4">
    <name type="scientific">Burkholderia ubonensis</name>
    <dbReference type="NCBI Taxonomy" id="101571"/>
    <lineage>
        <taxon>Bacteria</taxon>
        <taxon>Pseudomonadati</taxon>
        <taxon>Pseudomonadota</taxon>
        <taxon>Betaproteobacteria</taxon>
        <taxon>Burkholderiales</taxon>
        <taxon>Burkholderiaceae</taxon>
        <taxon>Burkholderia</taxon>
        <taxon>Burkholderia cepacia complex</taxon>
    </lineage>
</organism>
<dbReference type="InterPro" id="IPR014833">
    <property type="entry name" value="TnsA_N"/>
</dbReference>
<reference evidence="3 4" key="1">
    <citation type="submission" date="2015-12" db="EMBL/GenBank/DDBJ databases">
        <title>Diversity of Burkholderia near neighbor genomes.</title>
        <authorList>
            <person name="Sahl J."/>
            <person name="Wagner D."/>
            <person name="Keim P."/>
        </authorList>
    </citation>
    <scope>NUCLEOTIDE SEQUENCE [LARGE SCALE GENOMIC DNA]</scope>
    <source>
        <strain evidence="3 4">MSMB0783</strain>
    </source>
</reference>
<feature type="compositionally biased region" description="Low complexity" evidence="1">
    <location>
        <begin position="861"/>
        <end position="878"/>
    </location>
</feature>
<dbReference type="SUPFAM" id="SSF53098">
    <property type="entry name" value="Ribonuclease H-like"/>
    <property type="match status" value="1"/>
</dbReference>
<sequence>MLNKAQLTDLLDHLGTPPAGRKLVQEARIHAPVRDVASRGGNVITYVASRKMACEIATESYGIEFAAAIGFEYDKHVLEFYPQPCKLQLTLLDDATGEIRAIHHTPDFLVICQDGITLEEWKSEAKLTRLAEKYPYRYQRHADGNWCSPQIEEQLAERGIRYRIRSDAAIPRRRIENLQHLADYYLPAAEPCPEDVLARLDAGLKEHGALHFYELLEPPYALSADQLNKAIADQLVVTDLDRESLRNPRRFRIYRDTTLREFLYAESHRATPPGYERFALHVAVGTRFEFEGQELTITLVGEKSVVCNRQDHTTMELQRDWLLAAHDENRIRVLEAAPPANLGLSRYTEDEYAEALRRQTLLQSESATATVSARTLRRWNTCQAIARANGDHEILALVPHISARGNHTARLSDEQTDLMDRVIDEHWRNSKAINYKTCHRHLVVVCAQENVQAPSYPTLIKHIKSQATNHDIRIREGKRLAYQKDAFVDALHYHTPINGSRPFQFVHIDHTELDIELLSSRTGKNLGRPWLSLAVDAYTRRIVGMFLTYDPPSYHSVMMVIRDMVRRFNRLPELVLVDNGSDFRSDAFKSFLKAMGCHLRFRPSGNPRHGAVLERMFGRLNVDYIHGLAGNTKATKHVRMVSGSHLPKNLAEWTLEPLYYGVEYWATEYYDQEQHPVLGESPREAFLRGLRESGSREHLHIQFNRDFLIATCPPVDREGLRRVHPQRGVKVNERLYHNPAFQSFQVAGQRLPVRYDPWDASSVYVRVKDQWVQAVCPSLNGLGQLTENERKALTQEYDRRYRTSVSDEQDAQRLKQFMRTFTPEGALAVAFERQVENKSLYNSLQFASIAPVTPLRRFSLTEETSSAAESPAETRSSTPINPVQSLPEAAAWDDIPDLDTF</sequence>
<dbReference type="Gene3D" id="3.30.420.10">
    <property type="entry name" value="Ribonuclease H-like superfamily/Ribonuclease H"/>
    <property type="match status" value="1"/>
</dbReference>
<dbReference type="Proteomes" id="UP000243680">
    <property type="component" value="Chromosome 2"/>
</dbReference>
<dbReference type="RefSeq" id="WP_060091827.1">
    <property type="nucleotide sequence ID" value="NZ_CP013422.1"/>
</dbReference>
<protein>
    <submittedName>
        <fullName evidence="3">Integrase</fullName>
    </submittedName>
</protein>
<evidence type="ECO:0000313" key="4">
    <source>
        <dbReference type="Proteomes" id="UP000243680"/>
    </source>
</evidence>
<evidence type="ECO:0000256" key="1">
    <source>
        <dbReference type="SAM" id="MobiDB-lite"/>
    </source>
</evidence>
<dbReference type="Pfam" id="PF00665">
    <property type="entry name" value="rve"/>
    <property type="match status" value="1"/>
</dbReference>
<dbReference type="InterPro" id="IPR009004">
    <property type="entry name" value="Transposase_Mu_C"/>
</dbReference>
<dbReference type="InterPro" id="IPR015378">
    <property type="entry name" value="Transposase-like_Mu_C"/>
</dbReference>
<dbReference type="InterPro" id="IPR012337">
    <property type="entry name" value="RNaseH-like_sf"/>
</dbReference>
<dbReference type="AlphaFoldDB" id="A0A1B4LKZ9"/>
<dbReference type="SUPFAM" id="SSF50610">
    <property type="entry name" value="mu transposase, C-terminal domain"/>
    <property type="match status" value="1"/>
</dbReference>
<evidence type="ECO:0000259" key="2">
    <source>
        <dbReference type="PROSITE" id="PS50994"/>
    </source>
</evidence>
<gene>
    <name evidence="3" type="ORF">WJ35_22445</name>
</gene>